<sequence length="233" mass="26675">MSRLSDEIIARIGSFGTAADMARISIINRRIGTLMENEKRIPAKIADTPNEVDFSWLRLYHELEMTSTYGFWQIKIPNDIGCLEGFQRQLERIRGTDHAITKMGEELDEDLEDFEPRAVAQERVEHFFRAVAVVPNLSQITVNYSWCSEYENDFDSSRLCWLLSPDSRYNALRILDLAIMTQEDVGRLAAAFDSSSSIETLCIMPIHIGYRRVQTILPIMQAISRLPNLKGLD</sequence>
<reference evidence="1 2" key="1">
    <citation type="submission" date="2024-10" db="EMBL/GenBank/DDBJ databases">
        <title>Updated reference genomes for cyclostephanoid diatoms.</title>
        <authorList>
            <person name="Roberts W.R."/>
            <person name="Alverson A.J."/>
        </authorList>
    </citation>
    <scope>NUCLEOTIDE SEQUENCE [LARGE SCALE GENOMIC DNA]</scope>
    <source>
        <strain evidence="1 2">AJA010-31</strain>
    </source>
</reference>
<evidence type="ECO:0000313" key="1">
    <source>
        <dbReference type="EMBL" id="KAL3768951.1"/>
    </source>
</evidence>
<name>A0ABD3N408_9STRA</name>
<evidence type="ECO:0000313" key="2">
    <source>
        <dbReference type="Proteomes" id="UP001530400"/>
    </source>
</evidence>
<accession>A0ABD3N408</accession>
<dbReference type="Proteomes" id="UP001530400">
    <property type="component" value="Unassembled WGS sequence"/>
</dbReference>
<keyword evidence="2" id="KW-1185">Reference proteome</keyword>
<protein>
    <recommendedName>
        <fullName evidence="3">F-box domain-containing protein</fullName>
    </recommendedName>
</protein>
<dbReference type="EMBL" id="JALLPJ020001339">
    <property type="protein sequence ID" value="KAL3768951.1"/>
    <property type="molecule type" value="Genomic_DNA"/>
</dbReference>
<dbReference type="AlphaFoldDB" id="A0ABD3N408"/>
<organism evidence="1 2">
    <name type="scientific">Cyclotella atomus</name>
    <dbReference type="NCBI Taxonomy" id="382360"/>
    <lineage>
        <taxon>Eukaryota</taxon>
        <taxon>Sar</taxon>
        <taxon>Stramenopiles</taxon>
        <taxon>Ochrophyta</taxon>
        <taxon>Bacillariophyta</taxon>
        <taxon>Coscinodiscophyceae</taxon>
        <taxon>Thalassiosirophycidae</taxon>
        <taxon>Stephanodiscales</taxon>
        <taxon>Stephanodiscaceae</taxon>
        <taxon>Cyclotella</taxon>
    </lineage>
</organism>
<proteinExistence type="predicted"/>
<gene>
    <name evidence="1" type="ORF">ACHAWO_004061</name>
</gene>
<evidence type="ECO:0008006" key="3">
    <source>
        <dbReference type="Google" id="ProtNLM"/>
    </source>
</evidence>
<comment type="caution">
    <text evidence="1">The sequence shown here is derived from an EMBL/GenBank/DDBJ whole genome shotgun (WGS) entry which is preliminary data.</text>
</comment>